<dbReference type="EMBL" id="CAJOBA010020747">
    <property type="protein sequence ID" value="CAF3909720.1"/>
    <property type="molecule type" value="Genomic_DNA"/>
</dbReference>
<accession>A0A813Q126</accession>
<gene>
    <name evidence="5" type="ORF">GPM918_LOCUS1347</name>
    <name evidence="6" type="ORF">OVA965_LOCUS20550</name>
    <name evidence="7" type="ORF">SRO942_LOCUS1347</name>
    <name evidence="8" type="ORF">TMI583_LOCUS20967</name>
</gene>
<evidence type="ECO:0000313" key="6">
    <source>
        <dbReference type="EMBL" id="CAF1128832.1"/>
    </source>
</evidence>
<evidence type="ECO:0000256" key="4">
    <source>
        <dbReference type="ARBA" id="ARBA00023065"/>
    </source>
</evidence>
<organism evidence="5 9">
    <name type="scientific">Didymodactylos carnosus</name>
    <dbReference type="NCBI Taxonomy" id="1234261"/>
    <lineage>
        <taxon>Eukaryota</taxon>
        <taxon>Metazoa</taxon>
        <taxon>Spiralia</taxon>
        <taxon>Gnathifera</taxon>
        <taxon>Rotifera</taxon>
        <taxon>Eurotatoria</taxon>
        <taxon>Bdelloidea</taxon>
        <taxon>Philodinida</taxon>
        <taxon>Philodinidae</taxon>
        <taxon>Didymodactylos</taxon>
    </lineage>
</organism>
<dbReference type="OrthoDB" id="250802at2759"/>
<dbReference type="GO" id="GO:0097401">
    <property type="term" value="P:synaptic vesicle lumen acidification"/>
    <property type="evidence" value="ECO:0007669"/>
    <property type="project" value="TreeGrafter"/>
</dbReference>
<dbReference type="GO" id="GO:0016887">
    <property type="term" value="F:ATP hydrolysis activity"/>
    <property type="evidence" value="ECO:0007669"/>
    <property type="project" value="TreeGrafter"/>
</dbReference>
<evidence type="ECO:0000313" key="9">
    <source>
        <dbReference type="Proteomes" id="UP000663829"/>
    </source>
</evidence>
<dbReference type="EMBL" id="CAJOBC010000124">
    <property type="protein sequence ID" value="CAF3541123.1"/>
    <property type="molecule type" value="Genomic_DNA"/>
</dbReference>
<comment type="similarity">
    <text evidence="1">Belongs to the V-ATPase G subunit family.</text>
</comment>
<dbReference type="Pfam" id="PF03179">
    <property type="entry name" value="V-ATPase_G"/>
    <property type="match status" value="1"/>
</dbReference>
<protein>
    <recommendedName>
        <fullName evidence="10">V-type proton ATPase subunit G</fullName>
    </recommendedName>
</protein>
<dbReference type="PANTHER" id="PTHR12713">
    <property type="entry name" value="VACUOLAR ATP SYNTHASE SUBUNIT G"/>
    <property type="match status" value="1"/>
</dbReference>
<evidence type="ECO:0000313" key="5">
    <source>
        <dbReference type="EMBL" id="CAF0760307.1"/>
    </source>
</evidence>
<dbReference type="GO" id="GO:0046961">
    <property type="term" value="F:proton-transporting ATPase activity, rotational mechanism"/>
    <property type="evidence" value="ECO:0007669"/>
    <property type="project" value="InterPro"/>
</dbReference>
<dbReference type="Proteomes" id="UP000663829">
    <property type="component" value="Unassembled WGS sequence"/>
</dbReference>
<keyword evidence="3" id="KW-0375">Hydrogen ion transport</keyword>
<evidence type="ECO:0000313" key="8">
    <source>
        <dbReference type="EMBL" id="CAF3909720.1"/>
    </source>
</evidence>
<evidence type="ECO:0000313" key="7">
    <source>
        <dbReference type="EMBL" id="CAF3541123.1"/>
    </source>
</evidence>
<reference evidence="5" key="1">
    <citation type="submission" date="2021-02" db="EMBL/GenBank/DDBJ databases">
        <authorList>
            <person name="Nowell W R."/>
        </authorList>
    </citation>
    <scope>NUCLEOTIDE SEQUENCE</scope>
</reference>
<keyword evidence="2" id="KW-0813">Transport</keyword>
<evidence type="ECO:0008006" key="10">
    <source>
        <dbReference type="Google" id="ProtNLM"/>
    </source>
</evidence>
<evidence type="ECO:0000256" key="2">
    <source>
        <dbReference type="ARBA" id="ARBA00022448"/>
    </source>
</evidence>
<dbReference type="Gene3D" id="1.20.5.2950">
    <property type="match status" value="1"/>
</dbReference>
<dbReference type="EMBL" id="CAJNOK010010955">
    <property type="protein sequence ID" value="CAF1128832.1"/>
    <property type="molecule type" value="Genomic_DNA"/>
</dbReference>
<dbReference type="GO" id="GO:0030672">
    <property type="term" value="C:synaptic vesicle membrane"/>
    <property type="evidence" value="ECO:0007669"/>
    <property type="project" value="TreeGrafter"/>
</dbReference>
<keyword evidence="9" id="KW-1185">Reference proteome</keyword>
<dbReference type="Proteomes" id="UP000682733">
    <property type="component" value="Unassembled WGS sequence"/>
</dbReference>
<dbReference type="InterPro" id="IPR005124">
    <property type="entry name" value="V-ATPase_G"/>
</dbReference>
<sequence length="129" mass="15230">MSSTHSNTSSRIQMDQGIQQLLIAERQAAELISHARISKQELLKRASRESLREIGFYRKQRAHIYGQKLREVTQIEQFQAKLDIDQKEKMEKIDKYYNKTKETLIYYITNQTLDAPIKSHINAKLMFDK</sequence>
<dbReference type="EMBL" id="CAJNOQ010000124">
    <property type="protein sequence ID" value="CAF0760307.1"/>
    <property type="molecule type" value="Genomic_DNA"/>
</dbReference>
<dbReference type="Proteomes" id="UP000677228">
    <property type="component" value="Unassembled WGS sequence"/>
</dbReference>
<proteinExistence type="inferred from homology"/>
<comment type="caution">
    <text evidence="5">The sequence shown here is derived from an EMBL/GenBank/DDBJ whole genome shotgun (WGS) entry which is preliminary data.</text>
</comment>
<evidence type="ECO:0000256" key="3">
    <source>
        <dbReference type="ARBA" id="ARBA00022781"/>
    </source>
</evidence>
<dbReference type="Proteomes" id="UP000681722">
    <property type="component" value="Unassembled WGS sequence"/>
</dbReference>
<dbReference type="PANTHER" id="PTHR12713:SF12">
    <property type="entry name" value="V-TYPE PROTON ATPASE SUBUNIT G 1"/>
    <property type="match status" value="1"/>
</dbReference>
<keyword evidence="4" id="KW-0406">Ion transport</keyword>
<name>A0A813Q126_9BILA</name>
<evidence type="ECO:0000256" key="1">
    <source>
        <dbReference type="ARBA" id="ARBA00010066"/>
    </source>
</evidence>
<dbReference type="AlphaFoldDB" id="A0A813Q126"/>
<dbReference type="GO" id="GO:0000221">
    <property type="term" value="C:vacuolar proton-transporting V-type ATPase, V1 domain"/>
    <property type="evidence" value="ECO:0007669"/>
    <property type="project" value="TreeGrafter"/>
</dbReference>